<geneLocation type="plasmid" evidence="2">
    <name>unnamed1</name>
</geneLocation>
<feature type="signal peptide" evidence="1">
    <location>
        <begin position="1"/>
        <end position="22"/>
    </location>
</feature>
<dbReference type="EMBL" id="CP018172">
    <property type="protein sequence ID" value="APH74912.1"/>
    <property type="molecule type" value="Genomic_DNA"/>
</dbReference>
<feature type="chain" id="PRO_5012205259" description="Oxidoreductase molybdopterin-binding domain-containing protein" evidence="1">
    <location>
        <begin position="23"/>
        <end position="181"/>
    </location>
</feature>
<sequence>MRRETFLGAVSGLLAFASTAIAAYSDPSILTIEGSQRTISDRYPVERLRSDFENVEIETRTPWTKEGETIKFRGPRIADVLRRHGLQGDKSVQFIAYDNFTSEILFEEIQSYQPIFAIDRACVSADVRTGRCKAEQEFTPLSPEEQGPIFLVWPYDQLPAEYVPARNSIWVWFVVAVRPVE</sequence>
<protein>
    <recommendedName>
        <fullName evidence="4">Oxidoreductase molybdopterin-binding domain-containing protein</fullName>
    </recommendedName>
</protein>
<evidence type="ECO:0000313" key="2">
    <source>
        <dbReference type="EMBL" id="APH74912.1"/>
    </source>
</evidence>
<dbReference type="Proteomes" id="UP000182840">
    <property type="component" value="Plasmid unnamed1"/>
</dbReference>
<dbReference type="AlphaFoldDB" id="A0A1L3T021"/>
<keyword evidence="2" id="KW-0614">Plasmid</keyword>
<name>A0A1L3T021_9HYPH</name>
<keyword evidence="3" id="KW-1185">Reference proteome</keyword>
<organism evidence="2 3">
    <name type="scientific">Aquibium oceanicum</name>
    <dbReference type="NCBI Taxonomy" id="1670800"/>
    <lineage>
        <taxon>Bacteria</taxon>
        <taxon>Pseudomonadati</taxon>
        <taxon>Pseudomonadota</taxon>
        <taxon>Alphaproteobacteria</taxon>
        <taxon>Hyphomicrobiales</taxon>
        <taxon>Phyllobacteriaceae</taxon>
        <taxon>Aquibium</taxon>
    </lineage>
</organism>
<evidence type="ECO:0000256" key="1">
    <source>
        <dbReference type="SAM" id="SignalP"/>
    </source>
</evidence>
<accession>A0A1L3T021</accession>
<evidence type="ECO:0000313" key="3">
    <source>
        <dbReference type="Proteomes" id="UP000182840"/>
    </source>
</evidence>
<evidence type="ECO:0008006" key="4">
    <source>
        <dbReference type="Google" id="ProtNLM"/>
    </source>
</evidence>
<dbReference type="KEGG" id="meso:BSQ44_25830"/>
<dbReference type="OrthoDB" id="9798763at2"/>
<reference evidence="2 3" key="1">
    <citation type="submission" date="2016-11" db="EMBL/GenBank/DDBJ databases">
        <title>Mesorhizobium oceanicum sp. nov., isolated from deep seawater in South China Sea.</title>
        <authorList>
            <person name="Fu G.-Y."/>
        </authorList>
    </citation>
    <scope>NUCLEOTIDE SEQUENCE [LARGE SCALE GENOMIC DNA]</scope>
    <source>
        <strain evidence="2 3">B7</strain>
        <plasmid evidence="3">Plasmid unnamed1</plasmid>
    </source>
</reference>
<keyword evidence="1" id="KW-0732">Signal</keyword>
<proteinExistence type="predicted"/>
<gene>
    <name evidence="2" type="ORF">BSQ44_25830</name>
</gene>
<dbReference type="RefSeq" id="WP_072608368.1">
    <property type="nucleotide sequence ID" value="NZ_CP018172.1"/>
</dbReference>